<evidence type="ECO:0000313" key="3">
    <source>
        <dbReference type="Proteomes" id="UP000226442"/>
    </source>
</evidence>
<proteinExistence type="predicted"/>
<keyword evidence="3" id="KW-1185">Reference proteome</keyword>
<dbReference type="Gene3D" id="3.40.50.2000">
    <property type="entry name" value="Glycogen Phosphorylase B"/>
    <property type="match status" value="1"/>
</dbReference>
<dbReference type="Proteomes" id="UP000226442">
    <property type="component" value="Unassembled WGS sequence"/>
</dbReference>
<dbReference type="GO" id="GO:0016757">
    <property type="term" value="F:glycosyltransferase activity"/>
    <property type="evidence" value="ECO:0007669"/>
    <property type="project" value="InterPro"/>
</dbReference>
<protein>
    <submittedName>
        <fullName evidence="2">Glycosyl transferase family 1</fullName>
    </submittedName>
</protein>
<reference evidence="2" key="1">
    <citation type="submission" date="2017-10" db="EMBL/GenBank/DDBJ databases">
        <title>Draft genome sequence of the planktic cyanobacteria Tychonema bourrellyi isolated from alpine lentic freshwater.</title>
        <authorList>
            <person name="Tett A."/>
            <person name="Armanini F."/>
            <person name="Asnicar F."/>
            <person name="Boscaini A."/>
            <person name="Pasolli E."/>
            <person name="Zolfo M."/>
            <person name="Donati C."/>
            <person name="Salmaso N."/>
            <person name="Segata N."/>
        </authorList>
    </citation>
    <scope>NUCLEOTIDE SEQUENCE</scope>
    <source>
        <strain evidence="2">FEM_GT703</strain>
    </source>
</reference>
<gene>
    <name evidence="2" type="ORF">CP500_008200</name>
</gene>
<dbReference type="InterPro" id="IPR001296">
    <property type="entry name" value="Glyco_trans_1"/>
</dbReference>
<dbReference type="SUPFAM" id="SSF53756">
    <property type="entry name" value="UDP-Glycosyltransferase/glycogen phosphorylase"/>
    <property type="match status" value="1"/>
</dbReference>
<dbReference type="OrthoDB" id="439652at2"/>
<comment type="caution">
    <text evidence="2">The sequence shown here is derived from an EMBL/GenBank/DDBJ whole genome shotgun (WGS) entry which is preliminary data.</text>
</comment>
<dbReference type="EMBL" id="NXIB02000036">
    <property type="protein sequence ID" value="PHX55943.1"/>
    <property type="molecule type" value="Genomic_DNA"/>
</dbReference>
<sequence>MVRGNYDRQKPYLSNPQISKPIAEIYADLDAFSWEIFEDQTHRFDTVSFYVLIPPLFYEGKFIKGIYFSEAVELINKLFPQLSSVFHSFTYSPGASYSWAPVADAYSSLYKNPQRDKWFRETYADRAHKPIIPLQDTDFINEYLISPRNVPEKDIDLLAVARISEEKNLPTIAKALKVYRQKYPQKPIKLTVVTGHDFDASNLKTLDEYALNEWRQIETILTNPSDYINLLPRVDYYQEIPNYYSRAQAFVLGSLLEGKNRGITEAMSCNVPVICFQEFNQYARGDSPVFPEGAGLYAKFDPESLADTIYTVLENRTEFKPRYQYLKHCGRKNFFNTCIDSFPYYQHNIPDYKAGDAINNLWLDLAVQQNYQVSLNSFLYGGSHLSHLRGINTIQQHLGELTKFIAE</sequence>
<dbReference type="RefSeq" id="WP_096831902.1">
    <property type="nucleotide sequence ID" value="NZ_NXIB02000036.1"/>
</dbReference>
<evidence type="ECO:0000259" key="1">
    <source>
        <dbReference type="Pfam" id="PF00534"/>
    </source>
</evidence>
<keyword evidence="2" id="KW-0808">Transferase</keyword>
<evidence type="ECO:0000313" key="2">
    <source>
        <dbReference type="EMBL" id="PHX55943.1"/>
    </source>
</evidence>
<dbReference type="PANTHER" id="PTHR12526">
    <property type="entry name" value="GLYCOSYLTRANSFERASE"/>
    <property type="match status" value="1"/>
</dbReference>
<name>A0A2G4F2D8_9CYAN</name>
<feature type="domain" description="Glycosyl transferase family 1" evidence="1">
    <location>
        <begin position="149"/>
        <end position="318"/>
    </location>
</feature>
<dbReference type="PANTHER" id="PTHR12526:SF637">
    <property type="entry name" value="GLYCOSYLTRANSFERASE EPSF-RELATED"/>
    <property type="match status" value="1"/>
</dbReference>
<organism evidence="2 3">
    <name type="scientific">Tychonema bourrellyi FEM_GT703</name>
    <dbReference type="NCBI Taxonomy" id="2040638"/>
    <lineage>
        <taxon>Bacteria</taxon>
        <taxon>Bacillati</taxon>
        <taxon>Cyanobacteriota</taxon>
        <taxon>Cyanophyceae</taxon>
        <taxon>Oscillatoriophycideae</taxon>
        <taxon>Oscillatoriales</taxon>
        <taxon>Microcoleaceae</taxon>
        <taxon>Tychonema</taxon>
    </lineage>
</organism>
<dbReference type="AlphaFoldDB" id="A0A2G4F2D8"/>
<accession>A0A2G4F2D8</accession>
<dbReference type="Pfam" id="PF00534">
    <property type="entry name" value="Glycos_transf_1"/>
    <property type="match status" value="1"/>
</dbReference>